<dbReference type="Proteomes" id="UP001336250">
    <property type="component" value="Unassembled WGS sequence"/>
</dbReference>
<proteinExistence type="predicted"/>
<dbReference type="Pfam" id="PF16989">
    <property type="entry name" value="T6SS_VasJ"/>
    <property type="match status" value="1"/>
</dbReference>
<dbReference type="InterPro" id="IPR010657">
    <property type="entry name" value="ImpA_N"/>
</dbReference>
<dbReference type="EMBL" id="JAZIBG010000009">
    <property type="protein sequence ID" value="MEF7612880.1"/>
    <property type="molecule type" value="Genomic_DNA"/>
</dbReference>
<evidence type="ECO:0000259" key="1">
    <source>
        <dbReference type="Pfam" id="PF06812"/>
    </source>
</evidence>
<dbReference type="InterPro" id="IPR017739">
    <property type="entry name" value="T6SS-assoc_VCA0119"/>
</dbReference>
<dbReference type="PANTHER" id="PTHR37024:SF5">
    <property type="entry name" value="IMPA N-TERMINAL DOMAIN-CONTAINING PROTEIN"/>
    <property type="match status" value="1"/>
</dbReference>
<keyword evidence="3" id="KW-1185">Reference proteome</keyword>
<protein>
    <submittedName>
        <fullName evidence="2">Type VI secretion system protein TssA</fullName>
    </submittedName>
</protein>
<dbReference type="AlphaFoldDB" id="A0AAW9QE23"/>
<accession>A0AAW9QE23</accession>
<reference evidence="2 3" key="1">
    <citation type="submission" date="2024-02" db="EMBL/GenBank/DDBJ databases">
        <title>Genome sequence of Aquincola sp. MAHUQ-54.</title>
        <authorList>
            <person name="Huq M.A."/>
        </authorList>
    </citation>
    <scope>NUCLEOTIDE SEQUENCE [LARGE SCALE GENOMIC DNA]</scope>
    <source>
        <strain evidence="2 3">MAHUQ-54</strain>
    </source>
</reference>
<feature type="domain" description="ImpA N-terminal" evidence="1">
    <location>
        <begin position="33"/>
        <end position="136"/>
    </location>
</feature>
<name>A0AAW9QE23_9BURK</name>
<organism evidence="2 3">
    <name type="scientific">Aquincola agrisoli</name>
    <dbReference type="NCBI Taxonomy" id="3119538"/>
    <lineage>
        <taxon>Bacteria</taxon>
        <taxon>Pseudomonadati</taxon>
        <taxon>Pseudomonadota</taxon>
        <taxon>Betaproteobacteria</taxon>
        <taxon>Burkholderiales</taxon>
        <taxon>Sphaerotilaceae</taxon>
        <taxon>Aquincola</taxon>
    </lineage>
</organism>
<dbReference type="PANTHER" id="PTHR37024">
    <property type="entry name" value="TYPE VI SECRETION SYSTEM DUF2094 AND IMPA-RELATED DOMAIN PROTEIN"/>
    <property type="match status" value="1"/>
</dbReference>
<evidence type="ECO:0000313" key="3">
    <source>
        <dbReference type="Proteomes" id="UP001336250"/>
    </source>
</evidence>
<dbReference type="Pfam" id="PF06812">
    <property type="entry name" value="ImpA_N"/>
    <property type="match status" value="1"/>
</dbReference>
<gene>
    <name evidence="2" type="primary">tssA</name>
    <name evidence="2" type="ORF">V4F39_03085</name>
</gene>
<dbReference type="NCBIfam" id="TIGR03362">
    <property type="entry name" value="VI_chp_7"/>
    <property type="match status" value="1"/>
</dbReference>
<evidence type="ECO:0000313" key="2">
    <source>
        <dbReference type="EMBL" id="MEF7612880.1"/>
    </source>
</evidence>
<dbReference type="RefSeq" id="WP_332287780.1">
    <property type="nucleotide sequence ID" value="NZ_JAZIBG010000009.1"/>
</dbReference>
<comment type="caution">
    <text evidence="2">The sequence shown here is derived from an EMBL/GenBank/DDBJ whole genome shotgun (WGS) entry which is preliminary data.</text>
</comment>
<sequence>MPAVAKMLSRWFSGAPEAAPSLALRGALAELLAPLPGDAAGTDVGYEDEYTAIQDEMAKRGGIDDLRIAANATVLLRERGKDLRPVVFMAFAALRTEGLPGCNEVLKLLLALMLRYGDQLHPRKPAARRAGLQWLATDRFADPLDAAAQDADDTALRCLHALAQALGHAAQAWPPDARPDLGSLQRRTQRYLDQHAAHALRRAPAPAAPVPPPVADAAPEPATTEEAWAAIRRAGTVLRADPLAAAAGRAVQRGARWQSLAAAPPAEAGRTRLPPPRRETVQSLDALFRQAEWQGLIDACAQAFNEGHNHLWLDLAHRSAQAHAQLGVEHELPRLELELQVRMLHRRLPALAGLAFDDGTPFASEPTRRWIDALAAGAAPAPAKPGAARPPRVADVRTLIDRARAALRTGSLQEALAGLQAQARQAGSLRERFVLHRAMAELAQERGQAELAWGVLADLAVQIDTHRLGQWEPELAFDTLHALHRLALRGSDATARGRAQDLHARLCAIDPVRAAAISHPA</sequence>